<dbReference type="EMBL" id="JBHSLU010000002">
    <property type="protein sequence ID" value="MFC5503636.1"/>
    <property type="molecule type" value="Genomic_DNA"/>
</dbReference>
<gene>
    <name evidence="1" type="ORF">ACFPN9_00020</name>
</gene>
<dbReference type="RefSeq" id="WP_066721234.1">
    <property type="nucleotide sequence ID" value="NZ_JBHSLU010000002.1"/>
</dbReference>
<evidence type="ECO:0000313" key="2">
    <source>
        <dbReference type="Proteomes" id="UP001596060"/>
    </source>
</evidence>
<reference evidence="2" key="1">
    <citation type="journal article" date="2019" name="Int. J. Syst. Evol. Microbiol.">
        <title>The Global Catalogue of Microorganisms (GCM) 10K type strain sequencing project: providing services to taxonomists for standard genome sequencing and annotation.</title>
        <authorList>
            <consortium name="The Broad Institute Genomics Platform"/>
            <consortium name="The Broad Institute Genome Sequencing Center for Infectious Disease"/>
            <person name="Wu L."/>
            <person name="Ma J."/>
        </authorList>
    </citation>
    <scope>NUCLEOTIDE SEQUENCE [LARGE SCALE GENOMIC DNA]</scope>
    <source>
        <strain evidence="2">CCUG 43117</strain>
    </source>
</reference>
<sequence length="108" mass="11836">MTRKEPSGFSPEHIANFHRTQQIRRDLLKRLGDILEVWRDCTDKACQRGRSCKRSDAACLHGFMGALPDQDRRLAGYMIQNGAAGLSPDAALAQAQARVAAEIAQDGG</sequence>
<proteinExistence type="predicted"/>
<protein>
    <submittedName>
        <fullName evidence="1">Uncharacterized protein</fullName>
    </submittedName>
</protein>
<name>A0ABW0NUL7_9HYPH</name>
<organism evidence="1 2">
    <name type="scientific">Bosea massiliensis</name>
    <dbReference type="NCBI Taxonomy" id="151419"/>
    <lineage>
        <taxon>Bacteria</taxon>
        <taxon>Pseudomonadati</taxon>
        <taxon>Pseudomonadota</taxon>
        <taxon>Alphaproteobacteria</taxon>
        <taxon>Hyphomicrobiales</taxon>
        <taxon>Boseaceae</taxon>
        <taxon>Bosea</taxon>
    </lineage>
</organism>
<evidence type="ECO:0000313" key="1">
    <source>
        <dbReference type="EMBL" id="MFC5503636.1"/>
    </source>
</evidence>
<keyword evidence="2" id="KW-1185">Reference proteome</keyword>
<dbReference type="Proteomes" id="UP001596060">
    <property type="component" value="Unassembled WGS sequence"/>
</dbReference>
<accession>A0ABW0NUL7</accession>
<comment type="caution">
    <text evidence="1">The sequence shown here is derived from an EMBL/GenBank/DDBJ whole genome shotgun (WGS) entry which is preliminary data.</text>
</comment>